<name>A0ABN1IHB6_9GAMM</name>
<dbReference type="PANTHER" id="PTHR46797">
    <property type="entry name" value="HTH-TYPE TRANSCRIPTIONAL REGULATOR"/>
    <property type="match status" value="1"/>
</dbReference>
<protein>
    <recommendedName>
        <fullName evidence="2">HTH cro/C1-type domain-containing protein</fullName>
    </recommendedName>
</protein>
<dbReference type="CDD" id="cd00093">
    <property type="entry name" value="HTH_XRE"/>
    <property type="match status" value="1"/>
</dbReference>
<keyword evidence="1" id="KW-0238">DNA-binding</keyword>
<dbReference type="Proteomes" id="UP001501523">
    <property type="component" value="Unassembled WGS sequence"/>
</dbReference>
<evidence type="ECO:0000259" key="2">
    <source>
        <dbReference type="PROSITE" id="PS50943"/>
    </source>
</evidence>
<evidence type="ECO:0000313" key="3">
    <source>
        <dbReference type="EMBL" id="GAA0713245.1"/>
    </source>
</evidence>
<evidence type="ECO:0000313" key="4">
    <source>
        <dbReference type="Proteomes" id="UP001501523"/>
    </source>
</evidence>
<dbReference type="PROSITE" id="PS50943">
    <property type="entry name" value="HTH_CROC1"/>
    <property type="match status" value="1"/>
</dbReference>
<comment type="caution">
    <text evidence="3">The sequence shown here is derived from an EMBL/GenBank/DDBJ whole genome shotgun (WGS) entry which is preliminary data.</text>
</comment>
<dbReference type="RefSeq" id="WP_379988634.1">
    <property type="nucleotide sequence ID" value="NZ_BAAAEU010000006.1"/>
</dbReference>
<dbReference type="InterPro" id="IPR001387">
    <property type="entry name" value="Cro/C1-type_HTH"/>
</dbReference>
<sequence length="82" mass="9007">MKADNIAGASDAVQSIGQRLRALRNEHAWLLEEAAAHIGISAQYLCRLERGHYQNPTMHLLVSIADAYGTSVDFICGRNVAR</sequence>
<dbReference type="EMBL" id="BAAAEU010000006">
    <property type="protein sequence ID" value="GAA0713245.1"/>
    <property type="molecule type" value="Genomic_DNA"/>
</dbReference>
<dbReference type="Gene3D" id="1.10.260.40">
    <property type="entry name" value="lambda repressor-like DNA-binding domains"/>
    <property type="match status" value="1"/>
</dbReference>
<gene>
    <name evidence="3" type="ORF">GCM10009105_16580</name>
</gene>
<dbReference type="InterPro" id="IPR010982">
    <property type="entry name" value="Lambda_DNA-bd_dom_sf"/>
</dbReference>
<evidence type="ECO:0000256" key="1">
    <source>
        <dbReference type="ARBA" id="ARBA00023125"/>
    </source>
</evidence>
<dbReference type="InterPro" id="IPR050807">
    <property type="entry name" value="TransReg_Diox_bact_type"/>
</dbReference>
<accession>A0ABN1IHB6</accession>
<proteinExistence type="predicted"/>
<reference evidence="3 4" key="1">
    <citation type="journal article" date="2019" name="Int. J. Syst. Evol. Microbiol.">
        <title>The Global Catalogue of Microorganisms (GCM) 10K type strain sequencing project: providing services to taxonomists for standard genome sequencing and annotation.</title>
        <authorList>
            <consortium name="The Broad Institute Genomics Platform"/>
            <consortium name="The Broad Institute Genome Sequencing Center for Infectious Disease"/>
            <person name="Wu L."/>
            <person name="Ma J."/>
        </authorList>
    </citation>
    <scope>NUCLEOTIDE SEQUENCE [LARGE SCALE GENOMIC DNA]</scope>
    <source>
        <strain evidence="3 4">JCM 15421</strain>
    </source>
</reference>
<dbReference type="Pfam" id="PF13560">
    <property type="entry name" value="HTH_31"/>
    <property type="match status" value="1"/>
</dbReference>
<dbReference type="PANTHER" id="PTHR46797:SF1">
    <property type="entry name" value="METHYLPHOSPHONATE SYNTHASE"/>
    <property type="match status" value="1"/>
</dbReference>
<dbReference type="SMART" id="SM00530">
    <property type="entry name" value="HTH_XRE"/>
    <property type="match status" value="1"/>
</dbReference>
<organism evidence="3 4">
    <name type="scientific">Dokdonella soli</name>
    <dbReference type="NCBI Taxonomy" id="529810"/>
    <lineage>
        <taxon>Bacteria</taxon>
        <taxon>Pseudomonadati</taxon>
        <taxon>Pseudomonadota</taxon>
        <taxon>Gammaproteobacteria</taxon>
        <taxon>Lysobacterales</taxon>
        <taxon>Rhodanobacteraceae</taxon>
        <taxon>Dokdonella</taxon>
    </lineage>
</organism>
<dbReference type="SUPFAM" id="SSF47413">
    <property type="entry name" value="lambda repressor-like DNA-binding domains"/>
    <property type="match status" value="1"/>
</dbReference>
<keyword evidence="4" id="KW-1185">Reference proteome</keyword>
<feature type="domain" description="HTH cro/C1-type" evidence="2">
    <location>
        <begin position="20"/>
        <end position="75"/>
    </location>
</feature>